<evidence type="ECO:0000313" key="5">
    <source>
        <dbReference type="Proteomes" id="UP000271162"/>
    </source>
</evidence>
<dbReference type="OMA" id="EHYVLHA"/>
<dbReference type="Gene3D" id="3.50.50.60">
    <property type="entry name" value="FAD/NAD(P)-binding domain"/>
    <property type="match status" value="1"/>
</dbReference>
<keyword evidence="5" id="KW-1185">Reference proteome</keyword>
<feature type="chain" id="PRO_5043125886" evidence="3">
    <location>
        <begin position="17"/>
        <end position="389"/>
    </location>
</feature>
<dbReference type="GO" id="GO:0005092">
    <property type="term" value="F:GDP-dissociation inhibitor activity"/>
    <property type="evidence" value="ECO:0007669"/>
    <property type="project" value="InterPro"/>
</dbReference>
<feature type="signal peptide" evidence="3">
    <location>
        <begin position="1"/>
        <end position="16"/>
    </location>
</feature>
<reference evidence="6" key="1">
    <citation type="submission" date="2017-02" db="UniProtKB">
        <authorList>
            <consortium name="WormBaseParasite"/>
        </authorList>
    </citation>
    <scope>IDENTIFICATION</scope>
</reference>
<dbReference type="PANTHER" id="PTHR11787">
    <property type="entry name" value="RAB GDP-DISSOCIATION INHIBITOR"/>
    <property type="match status" value="1"/>
</dbReference>
<evidence type="ECO:0000256" key="1">
    <source>
        <dbReference type="ARBA" id="ARBA00005593"/>
    </source>
</evidence>
<evidence type="ECO:0000313" key="4">
    <source>
        <dbReference type="EMBL" id="VDL82760.1"/>
    </source>
</evidence>
<organism evidence="6">
    <name type="scientific">Nippostrongylus brasiliensis</name>
    <name type="common">Rat hookworm</name>
    <dbReference type="NCBI Taxonomy" id="27835"/>
    <lineage>
        <taxon>Eukaryota</taxon>
        <taxon>Metazoa</taxon>
        <taxon>Ecdysozoa</taxon>
        <taxon>Nematoda</taxon>
        <taxon>Chromadorea</taxon>
        <taxon>Rhabditida</taxon>
        <taxon>Rhabditina</taxon>
        <taxon>Rhabditomorpha</taxon>
        <taxon>Strongyloidea</taxon>
        <taxon>Heligmosomidae</taxon>
        <taxon>Nippostrongylus</taxon>
    </lineage>
</organism>
<dbReference type="Pfam" id="PF00996">
    <property type="entry name" value="GDI"/>
    <property type="match status" value="1"/>
</dbReference>
<evidence type="ECO:0000256" key="2">
    <source>
        <dbReference type="SAM" id="MobiDB-lite"/>
    </source>
</evidence>
<dbReference type="STRING" id="27835.A0A0N4YP60"/>
<feature type="region of interest" description="Disordered" evidence="2">
    <location>
        <begin position="365"/>
        <end position="389"/>
    </location>
</feature>
<dbReference type="InterPro" id="IPR036188">
    <property type="entry name" value="FAD/NAD-bd_sf"/>
</dbReference>
<dbReference type="AlphaFoldDB" id="A0A0N4YP60"/>
<gene>
    <name evidence="4" type="ORF">NBR_LOCUS19031</name>
</gene>
<dbReference type="Proteomes" id="UP000271162">
    <property type="component" value="Unassembled WGS sequence"/>
</dbReference>
<dbReference type="SUPFAM" id="SSF51905">
    <property type="entry name" value="FAD/NAD(P)-binding domain"/>
    <property type="match status" value="1"/>
</dbReference>
<accession>A0A0N4YP60</accession>
<reference evidence="4 5" key="2">
    <citation type="submission" date="2018-11" db="EMBL/GenBank/DDBJ databases">
        <authorList>
            <consortium name="Pathogen Informatics"/>
        </authorList>
    </citation>
    <scope>NUCLEOTIDE SEQUENCE [LARGE SCALE GENOMIC DNA]</scope>
</reference>
<protein>
    <submittedName>
        <fullName evidence="6">TGc domain-containing protein</fullName>
    </submittedName>
</protein>
<dbReference type="GO" id="GO:0005968">
    <property type="term" value="C:Rab-protein geranylgeranyltransferase complex"/>
    <property type="evidence" value="ECO:0007669"/>
    <property type="project" value="TreeGrafter"/>
</dbReference>
<dbReference type="GO" id="GO:0007264">
    <property type="term" value="P:small GTPase-mediated signal transduction"/>
    <property type="evidence" value="ECO:0007669"/>
    <property type="project" value="InterPro"/>
</dbReference>
<name>A0A0N4YP60_NIPBR</name>
<comment type="similarity">
    <text evidence="1">Belongs to the Rab GDI family.</text>
</comment>
<dbReference type="GO" id="GO:0005634">
    <property type="term" value="C:nucleus"/>
    <property type="evidence" value="ECO:0007669"/>
    <property type="project" value="TreeGrafter"/>
</dbReference>
<dbReference type="PANTHER" id="PTHR11787:SF4">
    <property type="entry name" value="CHM, RAB ESCORT PROTEIN 1"/>
    <property type="match status" value="1"/>
</dbReference>
<dbReference type="GO" id="GO:0016192">
    <property type="term" value="P:vesicle-mediated transport"/>
    <property type="evidence" value="ECO:0007669"/>
    <property type="project" value="TreeGrafter"/>
</dbReference>
<proteinExistence type="inferred from homology"/>
<evidence type="ECO:0000256" key="3">
    <source>
        <dbReference type="SAM" id="SignalP"/>
    </source>
</evidence>
<dbReference type="WBParaSite" id="NBR_0001903101-mRNA-1">
    <property type="protein sequence ID" value="NBR_0001903101-mRNA-1"/>
    <property type="gene ID" value="NBR_0001903101"/>
</dbReference>
<dbReference type="GO" id="GO:0005829">
    <property type="term" value="C:cytosol"/>
    <property type="evidence" value="ECO:0007669"/>
    <property type="project" value="TreeGrafter"/>
</dbReference>
<dbReference type="Gene3D" id="3.30.519.10">
    <property type="entry name" value="Guanine Nucleotide Dissociation Inhibitor, domain 2"/>
    <property type="match status" value="1"/>
</dbReference>
<keyword evidence="3" id="KW-0732">Signal</keyword>
<evidence type="ECO:0000313" key="6">
    <source>
        <dbReference type="WBParaSite" id="NBR_0001903101-mRNA-1"/>
    </source>
</evidence>
<dbReference type="EMBL" id="UYSL01023854">
    <property type="protein sequence ID" value="VDL82760.1"/>
    <property type="molecule type" value="Genomic_DNA"/>
</dbReference>
<dbReference type="PRINTS" id="PR00891">
    <property type="entry name" value="RABGDIREP"/>
</dbReference>
<sequence length="389" mass="43916">MLPFFGLVAMVLLARGSMVQTLCDSEVAKYAEFKCVDRFLCIRDESEEKLMYSRVPCSKGDIFQDEALGMVDKRRLMKFMTFCLEWNTKADELEGWKEYQDEPFEKFLESQEITGELRSYIADAIGILHPNATTKEASFLKIRVSFDEQCYGLTAVCRFVDSVGRFGPSPFLTSLYGSGEIPQCFCRLCAVFGGLYCLGRPVEALIQMDGKVTGVIADGHRISCTHLIMSSEYVPSSVQSHEETWIDRAVYITNKSIWVEEKEHVTLLNLFQLDPPSALRLIEEGFEVCTAPKGFYLVHLTGRKSSAESSIPNISQRIFGEPDGERPTPCWSLRFEVLTSASLEPPVGNAQRVFSTFWPERDFLPRSLPKPEEEEEGVTGEEPPVEQPV</sequence>
<dbReference type="InterPro" id="IPR018203">
    <property type="entry name" value="GDP_dissociation_inhibitor"/>
</dbReference>